<evidence type="ECO:0000256" key="4">
    <source>
        <dbReference type="PROSITE-ProRule" id="PRU00335"/>
    </source>
</evidence>
<dbReference type="EMBL" id="CP053835">
    <property type="protein sequence ID" value="QKF77748.1"/>
    <property type="molecule type" value="Genomic_DNA"/>
</dbReference>
<dbReference type="AlphaFoldDB" id="A0AAE7BFT1"/>
<dbReference type="InterPro" id="IPR023772">
    <property type="entry name" value="DNA-bd_HTH_TetR-type_CS"/>
</dbReference>
<gene>
    <name evidence="6" type="ORF">ADFLV_1729</name>
</gene>
<keyword evidence="3" id="KW-0804">Transcription</keyword>
<sequence>MENNTRKNLIDSAFDEIYSKGYQGASLTTILKNAKVHKGSMYHFFENKKDMALVCIKEKIYERFVQRYSLILTLESGYLEAFIDGLKDTTKRDFNKGCPIANVVQEMSNIDEDFKVLMEEIYQTFRKNIKDILDIAIQKNEMKECDTTKLALYIASTIEGAILSAKATQNIQDYVDVIDILSSYIMSFKKS</sequence>
<dbReference type="SUPFAM" id="SSF48498">
    <property type="entry name" value="Tetracyclin repressor-like, C-terminal domain"/>
    <property type="match status" value="1"/>
</dbReference>
<organism evidence="6 7">
    <name type="scientific">Arcobacter defluvii</name>
    <dbReference type="NCBI Taxonomy" id="873191"/>
    <lineage>
        <taxon>Bacteria</taxon>
        <taxon>Pseudomonadati</taxon>
        <taxon>Campylobacterota</taxon>
        <taxon>Epsilonproteobacteria</taxon>
        <taxon>Campylobacterales</taxon>
        <taxon>Arcobacteraceae</taxon>
        <taxon>Arcobacter</taxon>
    </lineage>
</organism>
<dbReference type="Pfam" id="PF00440">
    <property type="entry name" value="TetR_N"/>
    <property type="match status" value="1"/>
</dbReference>
<dbReference type="Pfam" id="PF21993">
    <property type="entry name" value="TetR_C_13_2"/>
    <property type="match status" value="1"/>
</dbReference>
<evidence type="ECO:0000256" key="1">
    <source>
        <dbReference type="ARBA" id="ARBA00023015"/>
    </source>
</evidence>
<dbReference type="Proteomes" id="UP000503313">
    <property type="component" value="Chromosome"/>
</dbReference>
<dbReference type="PROSITE" id="PS01081">
    <property type="entry name" value="HTH_TETR_1"/>
    <property type="match status" value="1"/>
</dbReference>
<dbReference type="PANTHER" id="PTHR47506">
    <property type="entry name" value="TRANSCRIPTIONAL REGULATORY PROTEIN"/>
    <property type="match status" value="1"/>
</dbReference>
<dbReference type="InterPro" id="IPR009057">
    <property type="entry name" value="Homeodomain-like_sf"/>
</dbReference>
<name>A0AAE7BFT1_9BACT</name>
<dbReference type="GO" id="GO:0003677">
    <property type="term" value="F:DNA binding"/>
    <property type="evidence" value="ECO:0007669"/>
    <property type="project" value="UniProtKB-UniRule"/>
</dbReference>
<reference evidence="6 7" key="1">
    <citation type="submission" date="2020-05" db="EMBL/GenBank/DDBJ databases">
        <title>Complete genome sequencing of Campylobacter and Arcobacter type strains.</title>
        <authorList>
            <person name="Miller W.G."/>
            <person name="Yee E."/>
        </authorList>
    </citation>
    <scope>NUCLEOTIDE SEQUENCE [LARGE SCALE GENOMIC DNA]</scope>
    <source>
        <strain evidence="6 7">LMG 25694</strain>
    </source>
</reference>
<keyword evidence="7" id="KW-1185">Reference proteome</keyword>
<evidence type="ECO:0000259" key="5">
    <source>
        <dbReference type="PROSITE" id="PS50977"/>
    </source>
</evidence>
<feature type="domain" description="HTH tetR-type" evidence="5">
    <location>
        <begin position="3"/>
        <end position="63"/>
    </location>
</feature>
<dbReference type="PROSITE" id="PS50977">
    <property type="entry name" value="HTH_TETR_2"/>
    <property type="match status" value="1"/>
</dbReference>
<keyword evidence="1" id="KW-0805">Transcription regulation</keyword>
<evidence type="ECO:0000313" key="7">
    <source>
        <dbReference type="Proteomes" id="UP000503313"/>
    </source>
</evidence>
<proteinExistence type="predicted"/>
<feature type="DNA-binding region" description="H-T-H motif" evidence="4">
    <location>
        <begin position="26"/>
        <end position="45"/>
    </location>
</feature>
<dbReference type="InterPro" id="IPR036271">
    <property type="entry name" value="Tet_transcr_reg_TetR-rel_C_sf"/>
</dbReference>
<protein>
    <submittedName>
        <fullName evidence="6">Transcriptional regulator, TetR/AcrR family</fullName>
    </submittedName>
</protein>
<evidence type="ECO:0000313" key="6">
    <source>
        <dbReference type="EMBL" id="QKF77748.1"/>
    </source>
</evidence>
<keyword evidence="2 4" id="KW-0238">DNA-binding</keyword>
<evidence type="ECO:0000256" key="2">
    <source>
        <dbReference type="ARBA" id="ARBA00023125"/>
    </source>
</evidence>
<evidence type="ECO:0000256" key="3">
    <source>
        <dbReference type="ARBA" id="ARBA00023163"/>
    </source>
</evidence>
<dbReference type="PANTHER" id="PTHR47506:SF3">
    <property type="entry name" value="HTH-TYPE TRANSCRIPTIONAL REGULATOR LMRA"/>
    <property type="match status" value="1"/>
</dbReference>
<dbReference type="PRINTS" id="PR00455">
    <property type="entry name" value="HTHTETR"/>
</dbReference>
<dbReference type="SUPFAM" id="SSF46689">
    <property type="entry name" value="Homeodomain-like"/>
    <property type="match status" value="1"/>
</dbReference>
<dbReference type="InterPro" id="IPR054156">
    <property type="entry name" value="YxaF_TetR_C"/>
</dbReference>
<dbReference type="RefSeq" id="WP_129010610.1">
    <property type="nucleotide sequence ID" value="NZ_CP053835.1"/>
</dbReference>
<dbReference type="Gene3D" id="1.10.357.10">
    <property type="entry name" value="Tetracycline Repressor, domain 2"/>
    <property type="match status" value="1"/>
</dbReference>
<dbReference type="InterPro" id="IPR001647">
    <property type="entry name" value="HTH_TetR"/>
</dbReference>
<accession>A0AAE7BFT1</accession>
<dbReference type="KEGG" id="adz:ADFLV_1729"/>